<protein>
    <recommendedName>
        <fullName evidence="4">DNase1 protein</fullName>
    </recommendedName>
</protein>
<dbReference type="EMBL" id="CDHN01000001">
    <property type="protein sequence ID" value="CEJ80891.1"/>
    <property type="molecule type" value="Genomic_DNA"/>
</dbReference>
<evidence type="ECO:0000313" key="3">
    <source>
        <dbReference type="Proteomes" id="UP000039046"/>
    </source>
</evidence>
<evidence type="ECO:0000313" key="2">
    <source>
        <dbReference type="EMBL" id="CEJ80891.1"/>
    </source>
</evidence>
<organism evidence="2 3">
    <name type="scientific">[Torrubiella] hemipterigena</name>
    <dbReference type="NCBI Taxonomy" id="1531966"/>
    <lineage>
        <taxon>Eukaryota</taxon>
        <taxon>Fungi</taxon>
        <taxon>Dikarya</taxon>
        <taxon>Ascomycota</taxon>
        <taxon>Pezizomycotina</taxon>
        <taxon>Sordariomycetes</taxon>
        <taxon>Hypocreomycetidae</taxon>
        <taxon>Hypocreales</taxon>
        <taxon>Clavicipitaceae</taxon>
        <taxon>Clavicipitaceae incertae sedis</taxon>
        <taxon>'Torrubiella' clade</taxon>
    </lineage>
</organism>
<dbReference type="HOGENOM" id="CLU_120092_0_0_1"/>
<name>A0A0A1SS17_9HYPO</name>
<dbReference type="AlphaFoldDB" id="A0A0A1SS17"/>
<evidence type="ECO:0000256" key="1">
    <source>
        <dbReference type="SAM" id="SignalP"/>
    </source>
</evidence>
<feature type="chain" id="PRO_5001979208" description="DNase1 protein" evidence="1">
    <location>
        <begin position="19"/>
        <end position="166"/>
    </location>
</feature>
<dbReference type="STRING" id="1531966.A0A0A1SS17"/>
<feature type="signal peptide" evidence="1">
    <location>
        <begin position="1"/>
        <end position="18"/>
    </location>
</feature>
<evidence type="ECO:0008006" key="4">
    <source>
        <dbReference type="Google" id="ProtNLM"/>
    </source>
</evidence>
<reference evidence="2 3" key="1">
    <citation type="journal article" date="2015" name="Genome Announc.">
        <title>Draft Genome Sequence and Gene Annotation of the Entomopathogenic Fungus Verticillium hemipterigenum.</title>
        <authorList>
            <person name="Horn F."/>
            <person name="Habel A."/>
            <person name="Scharf D.H."/>
            <person name="Dworschak J."/>
            <person name="Brakhage A.A."/>
            <person name="Guthke R."/>
            <person name="Hertweck C."/>
            <person name="Linde J."/>
        </authorList>
    </citation>
    <scope>NUCLEOTIDE SEQUENCE [LARGE SCALE GENOMIC DNA]</scope>
</reference>
<sequence length="166" mass="17728">MQFSTAVASLIAAAAAVAADNQVTFWTLDNTQRTIYFTPSAGHAQIPSVNVDNTKNITVDFPLQWIGNWYARPVGAPNTPGMLGEVTFNGWNDITFYDVSAIVDPTDKTGVHQIFPAGELGPASGCEAFPCGHEYVLPDDVQTKTTKATHLITTLGEGSTGLALFH</sequence>
<proteinExistence type="predicted"/>
<keyword evidence="3" id="KW-1185">Reference proteome</keyword>
<keyword evidence="1" id="KW-0732">Signal</keyword>
<dbReference type="Proteomes" id="UP000039046">
    <property type="component" value="Unassembled WGS sequence"/>
</dbReference>
<accession>A0A0A1SS17</accession>
<gene>
    <name evidence="2" type="ORF">VHEMI01048</name>
</gene>